<gene>
    <name evidence="1" type="ORF">JOB18_038351</name>
</gene>
<dbReference type="Proteomes" id="UP000693946">
    <property type="component" value="Linkage Group LG16"/>
</dbReference>
<dbReference type="EMBL" id="JAGKHQ010000008">
    <property type="protein sequence ID" value="KAG7511027.1"/>
    <property type="molecule type" value="Genomic_DNA"/>
</dbReference>
<dbReference type="AlphaFoldDB" id="A0AAV6S0S3"/>
<organism evidence="1 2">
    <name type="scientific">Solea senegalensis</name>
    <name type="common">Senegalese sole</name>
    <dbReference type="NCBI Taxonomy" id="28829"/>
    <lineage>
        <taxon>Eukaryota</taxon>
        <taxon>Metazoa</taxon>
        <taxon>Chordata</taxon>
        <taxon>Craniata</taxon>
        <taxon>Vertebrata</taxon>
        <taxon>Euteleostomi</taxon>
        <taxon>Actinopterygii</taxon>
        <taxon>Neopterygii</taxon>
        <taxon>Teleostei</taxon>
        <taxon>Neoteleostei</taxon>
        <taxon>Acanthomorphata</taxon>
        <taxon>Carangaria</taxon>
        <taxon>Pleuronectiformes</taxon>
        <taxon>Pleuronectoidei</taxon>
        <taxon>Soleidae</taxon>
        <taxon>Solea</taxon>
    </lineage>
</organism>
<evidence type="ECO:0000313" key="1">
    <source>
        <dbReference type="EMBL" id="KAG7511027.1"/>
    </source>
</evidence>
<accession>A0AAV6S0S3</accession>
<proteinExistence type="predicted"/>
<protein>
    <submittedName>
        <fullName evidence="1">Uncharacterized protein</fullName>
    </submittedName>
</protein>
<keyword evidence="2" id="KW-1185">Reference proteome</keyword>
<evidence type="ECO:0000313" key="2">
    <source>
        <dbReference type="Proteomes" id="UP000693946"/>
    </source>
</evidence>
<reference evidence="1 2" key="1">
    <citation type="journal article" date="2021" name="Sci. Rep.">
        <title>Chromosome anchoring in Senegalese sole (Solea senegalensis) reveals sex-associated markers and genome rearrangements in flatfish.</title>
        <authorList>
            <person name="Guerrero-Cozar I."/>
            <person name="Gomez-Garrido J."/>
            <person name="Berbel C."/>
            <person name="Martinez-Blanch J.F."/>
            <person name="Alioto T."/>
            <person name="Claros M.G."/>
            <person name="Gagnaire P.A."/>
            <person name="Manchado M."/>
        </authorList>
    </citation>
    <scope>NUCLEOTIDE SEQUENCE [LARGE SCALE GENOMIC DNA]</scope>
    <source>
        <strain evidence="1">Sse05_10M</strain>
    </source>
</reference>
<comment type="caution">
    <text evidence="1">The sequence shown here is derived from an EMBL/GenBank/DDBJ whole genome shotgun (WGS) entry which is preliminary data.</text>
</comment>
<name>A0AAV6S0S3_SOLSE</name>
<sequence length="75" mass="8385">MTTICNGEEFDTGALFRLIGVHCEEPGVADWFKESTITTRSLYSFNMLECSNCSLERSLCSDCCVKVSVHPQVMI</sequence>